<dbReference type="Pfam" id="PF00491">
    <property type="entry name" value="Arginase"/>
    <property type="match status" value="1"/>
</dbReference>
<keyword evidence="5" id="KW-1185">Reference proteome</keyword>
<dbReference type="Proteomes" id="UP001501410">
    <property type="component" value="Unassembled WGS sequence"/>
</dbReference>
<reference evidence="5" key="1">
    <citation type="journal article" date="2019" name="Int. J. Syst. Evol. Microbiol.">
        <title>The Global Catalogue of Microorganisms (GCM) 10K type strain sequencing project: providing services to taxonomists for standard genome sequencing and annotation.</title>
        <authorList>
            <consortium name="The Broad Institute Genomics Platform"/>
            <consortium name="The Broad Institute Genome Sequencing Center for Infectious Disease"/>
            <person name="Wu L."/>
            <person name="Ma J."/>
        </authorList>
    </citation>
    <scope>NUCLEOTIDE SEQUENCE [LARGE SCALE GENOMIC DNA]</scope>
    <source>
        <strain evidence="5">JCM 31921</strain>
    </source>
</reference>
<evidence type="ECO:0000256" key="2">
    <source>
        <dbReference type="ARBA" id="ARBA00022801"/>
    </source>
</evidence>
<dbReference type="PANTHER" id="PTHR11358">
    <property type="entry name" value="ARGINASE/AGMATINASE"/>
    <property type="match status" value="1"/>
</dbReference>
<protein>
    <submittedName>
        <fullName evidence="4">Formimidoylglutamase</fullName>
    </submittedName>
</protein>
<gene>
    <name evidence="4" type="ORF">GCM10023092_06900</name>
</gene>
<comment type="similarity">
    <text evidence="3">Belongs to the arginase family.</text>
</comment>
<keyword evidence="1" id="KW-0479">Metal-binding</keyword>
<organism evidence="4 5">
    <name type="scientific">Rurimicrobium arvi</name>
    <dbReference type="NCBI Taxonomy" id="2049916"/>
    <lineage>
        <taxon>Bacteria</taxon>
        <taxon>Pseudomonadati</taxon>
        <taxon>Bacteroidota</taxon>
        <taxon>Chitinophagia</taxon>
        <taxon>Chitinophagales</taxon>
        <taxon>Chitinophagaceae</taxon>
        <taxon>Rurimicrobium</taxon>
    </lineage>
</organism>
<dbReference type="Gene3D" id="3.40.800.10">
    <property type="entry name" value="Ureohydrolase domain"/>
    <property type="match status" value="1"/>
</dbReference>
<keyword evidence="2" id="KW-0378">Hydrolase</keyword>
<comment type="caution">
    <text evidence="4">The sequence shown here is derived from an EMBL/GenBank/DDBJ whole genome shotgun (WGS) entry which is preliminary data.</text>
</comment>
<sequence length="382" mass="43678">MLIFVGMQDLQAFFSETHFLQDHQNTYDALQWGALTDYPSDGNFDWTEADIVIVGCGENRGEHPDADSQDDTPDAIRRQFYKLYNWHSGIRIFDAGNIVRGADIDDTRAALRTILQEIHAAGKIAVVLGGSHDLTLQQYDVFKKAQQVINATVVDMLVDLDETELTTSRSFLMEMLTTSPNFVAHYNHIGFQSYFVNPVMLETLDKIRFDFFRVGRVKEQIEEMEPVIRGSHLLSFDLNAVKYSDAPMNKQGSPNGLAGDEACTLTRFAGMSSKLSSFGIYGFDEALDKDDMTATLAAQMLWYFIDGFYLRKHEASLSDKNEFIEYQLQFTGNDITFIKSKRSNRWWMQLPDGSFEPCSYNDYLLASENEIPERWLRIQERA</sequence>
<evidence type="ECO:0000313" key="5">
    <source>
        <dbReference type="Proteomes" id="UP001501410"/>
    </source>
</evidence>
<dbReference type="EMBL" id="BAABEZ010000004">
    <property type="protein sequence ID" value="GAA4450653.1"/>
    <property type="molecule type" value="Genomic_DNA"/>
</dbReference>
<dbReference type="SUPFAM" id="SSF52768">
    <property type="entry name" value="Arginase/deacetylase"/>
    <property type="match status" value="1"/>
</dbReference>
<evidence type="ECO:0000256" key="3">
    <source>
        <dbReference type="PROSITE-ProRule" id="PRU00742"/>
    </source>
</evidence>
<dbReference type="PANTHER" id="PTHR11358:SF26">
    <property type="entry name" value="GUANIDINO ACID HYDROLASE, MITOCHONDRIAL"/>
    <property type="match status" value="1"/>
</dbReference>
<dbReference type="InterPro" id="IPR006035">
    <property type="entry name" value="Ureohydrolase"/>
</dbReference>
<dbReference type="PROSITE" id="PS51409">
    <property type="entry name" value="ARGINASE_2"/>
    <property type="match status" value="1"/>
</dbReference>
<evidence type="ECO:0000313" key="4">
    <source>
        <dbReference type="EMBL" id="GAA4450653.1"/>
    </source>
</evidence>
<evidence type="ECO:0000256" key="1">
    <source>
        <dbReference type="ARBA" id="ARBA00022723"/>
    </source>
</evidence>
<dbReference type="InterPro" id="IPR023696">
    <property type="entry name" value="Ureohydrolase_dom_sf"/>
</dbReference>
<dbReference type="RefSeq" id="WP_344822720.1">
    <property type="nucleotide sequence ID" value="NZ_BAABEZ010000004.1"/>
</dbReference>
<accession>A0ABP8MHG2</accession>
<name>A0ABP8MHG2_9BACT</name>
<dbReference type="CDD" id="cd09988">
    <property type="entry name" value="Formimidoylglutamase"/>
    <property type="match status" value="1"/>
</dbReference>
<proteinExistence type="inferred from homology"/>